<comment type="similarity">
    <text evidence="4">Belongs to the phosphatidylethanolamine-binding protein family. Mitochondrion-specific ribosomal protein mL38 subfamily.</text>
</comment>
<dbReference type="InterPro" id="IPR035810">
    <property type="entry name" value="PEBP_euk"/>
</dbReference>
<dbReference type="Gene3D" id="3.90.280.10">
    <property type="entry name" value="PEBP-like"/>
    <property type="match status" value="1"/>
</dbReference>
<dbReference type="PANTHER" id="PTHR11362:SF82">
    <property type="entry name" value="PHOSPHATIDYLETHANOLAMINE-BINDING PROTEIN 4"/>
    <property type="match status" value="1"/>
</dbReference>
<name>A0A072P001_9EURO</name>
<gene>
    <name evidence="6" type="ORF">A1O9_10414</name>
</gene>
<evidence type="ECO:0000256" key="4">
    <source>
        <dbReference type="ARBA" id="ARBA00038016"/>
    </source>
</evidence>
<dbReference type="AlphaFoldDB" id="A0A072P001"/>
<dbReference type="GeneID" id="25285318"/>
<evidence type="ECO:0000313" key="7">
    <source>
        <dbReference type="Proteomes" id="UP000027920"/>
    </source>
</evidence>
<accession>A0A072P001</accession>
<comment type="subcellular location">
    <subcellularLocation>
        <location evidence="1">Mitochondrion</location>
    </subcellularLocation>
</comment>
<comment type="function">
    <text evidence="3">Component of the mitochondrial ribosome (mitoribosome), a dedicated translation machinery responsible for the synthesis of mitochondrial genome-encoded proteins, including at least some of the essential transmembrane subunits of the mitochondrial respiratory chain. The mitoribosomes are attached to the mitochondrial inner membrane and translation products are cotranslationally integrated into the membrane.</text>
</comment>
<dbReference type="STRING" id="1182545.A0A072P001"/>
<dbReference type="FunFam" id="3.90.280.10:FF:000004">
    <property type="entry name" value="Mitochondrial large ribosomal subunit YmL35"/>
    <property type="match status" value="1"/>
</dbReference>
<dbReference type="Gene3D" id="1.20.58.1180">
    <property type="match status" value="1"/>
</dbReference>
<proteinExistence type="inferred from homology"/>
<reference evidence="6 7" key="1">
    <citation type="submission" date="2013-03" db="EMBL/GenBank/DDBJ databases">
        <title>The Genome Sequence of Exophiala aquamarina CBS 119918.</title>
        <authorList>
            <consortium name="The Broad Institute Genomics Platform"/>
            <person name="Cuomo C."/>
            <person name="de Hoog S."/>
            <person name="Gorbushina A."/>
            <person name="Walker B."/>
            <person name="Young S.K."/>
            <person name="Zeng Q."/>
            <person name="Gargeya S."/>
            <person name="Fitzgerald M."/>
            <person name="Haas B."/>
            <person name="Abouelleil A."/>
            <person name="Allen A.W."/>
            <person name="Alvarado L."/>
            <person name="Arachchi H.M."/>
            <person name="Berlin A.M."/>
            <person name="Chapman S.B."/>
            <person name="Gainer-Dewar J."/>
            <person name="Goldberg J."/>
            <person name="Griggs A."/>
            <person name="Gujja S."/>
            <person name="Hansen M."/>
            <person name="Howarth C."/>
            <person name="Imamovic A."/>
            <person name="Ireland A."/>
            <person name="Larimer J."/>
            <person name="McCowan C."/>
            <person name="Murphy C."/>
            <person name="Pearson M."/>
            <person name="Poon T.W."/>
            <person name="Priest M."/>
            <person name="Roberts A."/>
            <person name="Saif S."/>
            <person name="Shea T."/>
            <person name="Sisk P."/>
            <person name="Sykes S."/>
            <person name="Wortman J."/>
            <person name="Nusbaum C."/>
            <person name="Birren B."/>
        </authorList>
    </citation>
    <scope>NUCLEOTIDE SEQUENCE [LARGE SCALE GENOMIC DNA]</scope>
    <source>
        <strain evidence="6 7">CBS 119918</strain>
    </source>
</reference>
<evidence type="ECO:0000313" key="6">
    <source>
        <dbReference type="EMBL" id="KEF53439.1"/>
    </source>
</evidence>
<comment type="caution">
    <text evidence="6">The sequence shown here is derived from an EMBL/GenBank/DDBJ whole genome shotgun (WGS) entry which is preliminary data.</text>
</comment>
<organism evidence="6 7">
    <name type="scientific">Exophiala aquamarina CBS 119918</name>
    <dbReference type="NCBI Taxonomy" id="1182545"/>
    <lineage>
        <taxon>Eukaryota</taxon>
        <taxon>Fungi</taxon>
        <taxon>Dikarya</taxon>
        <taxon>Ascomycota</taxon>
        <taxon>Pezizomycotina</taxon>
        <taxon>Eurotiomycetes</taxon>
        <taxon>Chaetothyriomycetidae</taxon>
        <taxon>Chaetothyriales</taxon>
        <taxon>Herpotrichiellaceae</taxon>
        <taxon>Exophiala</taxon>
    </lineage>
</organism>
<sequence length="418" mass="47219">MAPSRAPSTLLLHSLRSLTIEKPSSASGSFFRAISTSPSNLQDAEVQKTSYYRNPDPINVYVPRLERKLVRAGTRLIGSRRRRAAIAKSPGIAFDQLPYQCFQEARNILIADREEKVNKIELERSRIARLQAVDPATFPGGEAYKQKRLRSMEAELERLKILADVNDPNVKRRFEDGNGDMNKPIYRYLAERKWQEYARKVQVQRITQMNVIPDVVPAVDPILDIKVAFGRRVFPPGDYVPSRISEEPPRLTLQAFEKGDKVVTVAVVDPDVPNVETDSFDSRCHFLASNITISPTQAVFDLAKLASDTQVLLPWLPPHAQKGSPYHRLSIIVLQQKDNIPIDVAAAAKMVQRDGFSVRRFMSRHLLKPISASLFRTIWDENTATVMAKAGLGGADIELKRKKVEPLPYKRRNPSSFR</sequence>
<keyword evidence="7" id="KW-1185">Reference proteome</keyword>
<dbReference type="FunFam" id="1.20.58.1180:FF:000001">
    <property type="entry name" value="Mitochondrial large ribosomal subunit YmL35"/>
    <property type="match status" value="1"/>
</dbReference>
<dbReference type="OrthoDB" id="2153661at2759"/>
<dbReference type="PANTHER" id="PTHR11362">
    <property type="entry name" value="PHOSPHATIDYLETHANOLAMINE-BINDING PROTEIN"/>
    <property type="match status" value="1"/>
</dbReference>
<dbReference type="HOGENOM" id="CLU_035836_0_0_1"/>
<dbReference type="CDD" id="cd00866">
    <property type="entry name" value="PEBP_euk"/>
    <property type="match status" value="1"/>
</dbReference>
<dbReference type="RefSeq" id="XP_013256029.1">
    <property type="nucleotide sequence ID" value="XM_013400575.1"/>
</dbReference>
<dbReference type="Pfam" id="PF01161">
    <property type="entry name" value="PBP"/>
    <property type="match status" value="1"/>
</dbReference>
<dbReference type="InterPro" id="IPR036610">
    <property type="entry name" value="PEBP-like_sf"/>
</dbReference>
<dbReference type="InterPro" id="IPR008914">
    <property type="entry name" value="PEBP"/>
</dbReference>
<evidence type="ECO:0000256" key="1">
    <source>
        <dbReference type="ARBA" id="ARBA00004173"/>
    </source>
</evidence>
<protein>
    <recommendedName>
        <fullName evidence="5">Large ribosomal subunit protein mL38</fullName>
    </recommendedName>
</protein>
<evidence type="ECO:0000256" key="3">
    <source>
        <dbReference type="ARBA" id="ARBA00037226"/>
    </source>
</evidence>
<dbReference type="EMBL" id="AMGV01000013">
    <property type="protein sequence ID" value="KEF53439.1"/>
    <property type="molecule type" value="Genomic_DNA"/>
</dbReference>
<evidence type="ECO:0000256" key="2">
    <source>
        <dbReference type="ARBA" id="ARBA00023128"/>
    </source>
</evidence>
<dbReference type="GO" id="GO:0005739">
    <property type="term" value="C:mitochondrion"/>
    <property type="evidence" value="ECO:0007669"/>
    <property type="project" value="UniProtKB-SubCell"/>
</dbReference>
<dbReference type="SUPFAM" id="SSF49777">
    <property type="entry name" value="PEBP-like"/>
    <property type="match status" value="1"/>
</dbReference>
<dbReference type="VEuPathDB" id="FungiDB:A1O9_10414"/>
<keyword evidence="2" id="KW-0496">Mitochondrion</keyword>
<dbReference type="Proteomes" id="UP000027920">
    <property type="component" value="Unassembled WGS sequence"/>
</dbReference>
<evidence type="ECO:0000256" key="5">
    <source>
        <dbReference type="ARBA" id="ARBA00039444"/>
    </source>
</evidence>